<feature type="site" description="Involved in the stabilization of negative charge on the oxyanion by the formation of the oxyanion hole" evidence="8">
    <location>
        <position position="123"/>
    </location>
</feature>
<dbReference type="UniPathway" id="UPA00068">
    <property type="reaction ID" value="UER00106"/>
</dbReference>
<dbReference type="EC" id="2.3.1.1" evidence="8"/>
<dbReference type="InterPro" id="IPR002813">
    <property type="entry name" value="Arg_biosynth_ArgJ"/>
</dbReference>
<dbReference type="NCBIfam" id="TIGR00120">
    <property type="entry name" value="ArgJ"/>
    <property type="match status" value="1"/>
</dbReference>
<dbReference type="PANTHER" id="PTHR23100">
    <property type="entry name" value="ARGININE BIOSYNTHESIS BIFUNCTIONAL PROTEIN ARGJ"/>
    <property type="match status" value="1"/>
</dbReference>
<dbReference type="Gene3D" id="3.10.20.340">
    <property type="entry name" value="ArgJ beta chain, C-terminal domain"/>
    <property type="match status" value="1"/>
</dbReference>
<dbReference type="FunFam" id="3.60.70.12:FF:000001">
    <property type="entry name" value="Arginine biosynthesis bifunctional protein ArgJ, chloroplastic"/>
    <property type="match status" value="1"/>
</dbReference>
<dbReference type="GO" id="GO:0004358">
    <property type="term" value="F:L-glutamate N-acetyltransferase activity, acting on acetyl-L-ornithine as donor"/>
    <property type="evidence" value="ECO:0007669"/>
    <property type="project" value="UniProtKB-UniRule"/>
</dbReference>
<dbReference type="GO" id="GO:0006592">
    <property type="term" value="P:ornithine biosynthetic process"/>
    <property type="evidence" value="ECO:0007669"/>
    <property type="project" value="TreeGrafter"/>
</dbReference>
<evidence type="ECO:0000256" key="7">
    <source>
        <dbReference type="ARBA" id="ARBA00023315"/>
    </source>
</evidence>
<dbReference type="AlphaFoldDB" id="A0A0F6W4M9"/>
<dbReference type="GO" id="GO:0005737">
    <property type="term" value="C:cytoplasm"/>
    <property type="evidence" value="ECO:0007669"/>
    <property type="project" value="UniProtKB-SubCell"/>
</dbReference>
<keyword evidence="4 8" id="KW-0028">Amino-acid biosynthesis</keyword>
<dbReference type="HAMAP" id="MF_01106">
    <property type="entry name" value="ArgJ"/>
    <property type="match status" value="1"/>
</dbReference>
<dbReference type="Proteomes" id="UP000034883">
    <property type="component" value="Chromosome"/>
</dbReference>
<keyword evidence="5 8" id="KW-0808">Transferase</keyword>
<comment type="subunit">
    <text evidence="2 8">Heterotetramer of two alpha and two beta chains.</text>
</comment>
<evidence type="ECO:0000256" key="2">
    <source>
        <dbReference type="ARBA" id="ARBA00011475"/>
    </source>
</evidence>
<evidence type="ECO:0000256" key="3">
    <source>
        <dbReference type="ARBA" id="ARBA00022571"/>
    </source>
</evidence>
<keyword evidence="7 8" id="KW-0012">Acyltransferase</keyword>
<keyword evidence="8" id="KW-0511">Multifunctional enzyme</keyword>
<dbReference type="GO" id="GO:0006526">
    <property type="term" value="P:L-arginine biosynthetic process"/>
    <property type="evidence" value="ECO:0007669"/>
    <property type="project" value="UniProtKB-UniRule"/>
</dbReference>
<comment type="pathway">
    <text evidence="8">Amino-acid biosynthesis; L-arginine biosynthesis; N(2)-acetyl-L-ornithine from L-glutamate: step 1/4.</text>
</comment>
<sequence>MATTRRTAPISIDVTDRPLPVPGFRLAGISAGIKANGRPDLALIVADEPVSVAGVFTKNRVQAAPVRVAKERAKAGKARAVLVNSGNANACTGKAGLDATKRTTEAVAERLGISAKAVLPASTGVIGAVLPAETIVRGSDRLIEALSSEGGADFARAIMTTDQWPKVACAQIRIGRETATVLGIAKGAGMIHPDMATTLGFVITDAGASPALLRKLLKAAIDPTFNAVSVDGDTSTNDTVLLMASGKAGTVRAGSKEAATLQAALTEVLGALAKSIVRDGEGARHVARIEVEGLANDRAARAVARTIATSPLVKTALHGRDANWGRILAAAGRAGVVFDPDRAEIRIGDETIVRGGMPVGKDAEARAATILQAAEYTIRVTLGKGRGRAHYLTCDLGPDYVAVNANYRS</sequence>
<proteinExistence type="inferred from homology"/>
<evidence type="ECO:0000256" key="4">
    <source>
        <dbReference type="ARBA" id="ARBA00022605"/>
    </source>
</evidence>
<evidence type="ECO:0000256" key="5">
    <source>
        <dbReference type="ARBA" id="ARBA00022679"/>
    </source>
</evidence>
<feature type="chain" id="PRO_5023395382" description="Arginine biosynthesis bifunctional protein ArgJ beta chain" evidence="8">
    <location>
        <begin position="197"/>
        <end position="409"/>
    </location>
</feature>
<dbReference type="Gene3D" id="3.60.70.12">
    <property type="entry name" value="L-amino peptidase D-ALA esterase/amidase"/>
    <property type="match status" value="1"/>
</dbReference>
<feature type="active site" description="Nucleophile" evidence="8">
    <location>
        <position position="197"/>
    </location>
</feature>
<keyword evidence="6 8" id="KW-0068">Autocatalytic cleavage</keyword>
<dbReference type="EMBL" id="CP011125">
    <property type="protein sequence ID" value="AKF07221.1"/>
    <property type="molecule type" value="Genomic_DNA"/>
</dbReference>
<evidence type="ECO:0000256" key="8">
    <source>
        <dbReference type="HAMAP-Rule" id="MF_01106"/>
    </source>
</evidence>
<protein>
    <recommendedName>
        <fullName evidence="8">Arginine biosynthesis bifunctional protein ArgJ</fullName>
    </recommendedName>
    <domain>
        <recommendedName>
            <fullName evidence="8">Glutamate N-acetyltransferase</fullName>
            <ecNumber evidence="8">2.3.1.35</ecNumber>
        </recommendedName>
        <alternativeName>
            <fullName evidence="8">Ornithine acetyltransferase</fullName>
            <shortName evidence="8">OATase</shortName>
        </alternativeName>
        <alternativeName>
            <fullName evidence="8">Ornithine transacetylase</fullName>
        </alternativeName>
    </domain>
    <domain>
        <recommendedName>
            <fullName evidence="8">Amino-acid acetyltransferase</fullName>
            <ecNumber evidence="8">2.3.1.1</ecNumber>
        </recommendedName>
        <alternativeName>
            <fullName evidence="8">N-acetylglutamate synthase</fullName>
            <shortName evidence="8">AGSase</shortName>
        </alternativeName>
    </domain>
    <component>
        <recommendedName>
            <fullName evidence="8">Arginine biosynthesis bifunctional protein ArgJ alpha chain</fullName>
        </recommendedName>
    </component>
    <component>
        <recommendedName>
            <fullName evidence="8">Arginine biosynthesis bifunctional protein ArgJ beta chain</fullName>
        </recommendedName>
    </component>
</protein>
<dbReference type="InterPro" id="IPR016117">
    <property type="entry name" value="ArgJ-like_dom_sf"/>
</dbReference>
<comment type="pathway">
    <text evidence="8">Amino-acid biosynthesis; L-arginine biosynthesis; L-ornithine and N-acetyl-L-glutamate from L-glutamate and N(2)-acetyl-L-ornithine (cyclic): step 1/1.</text>
</comment>
<feature type="binding site" evidence="8">
    <location>
        <position position="197"/>
    </location>
    <ligand>
        <name>substrate</name>
    </ligand>
</feature>
<keyword evidence="8" id="KW-0963">Cytoplasm</keyword>
<organism evidence="9 10">
    <name type="scientific">Sandaracinus amylolyticus</name>
    <dbReference type="NCBI Taxonomy" id="927083"/>
    <lineage>
        <taxon>Bacteria</taxon>
        <taxon>Pseudomonadati</taxon>
        <taxon>Myxococcota</taxon>
        <taxon>Polyangia</taxon>
        <taxon>Polyangiales</taxon>
        <taxon>Sandaracinaceae</taxon>
        <taxon>Sandaracinus</taxon>
    </lineage>
</organism>
<feature type="site" description="Involved in the stabilization of negative charge on the oxyanion by the formation of the oxyanion hole" evidence="8">
    <location>
        <position position="124"/>
    </location>
</feature>
<feature type="binding site" evidence="8">
    <location>
        <position position="160"/>
    </location>
    <ligand>
        <name>substrate</name>
    </ligand>
</feature>
<dbReference type="Pfam" id="PF01960">
    <property type="entry name" value="ArgJ"/>
    <property type="match status" value="1"/>
</dbReference>
<keyword evidence="3 8" id="KW-0055">Arginine biosynthesis</keyword>
<feature type="binding site" evidence="8">
    <location>
        <position position="409"/>
    </location>
    <ligand>
        <name>substrate</name>
    </ligand>
</feature>
<dbReference type="PANTHER" id="PTHR23100:SF0">
    <property type="entry name" value="ARGININE BIOSYNTHESIS BIFUNCTIONAL PROTEIN ARGJ, MITOCHONDRIAL"/>
    <property type="match status" value="1"/>
</dbReference>
<comment type="function">
    <text evidence="8">Catalyzes two activities which are involved in the cyclic version of arginine biosynthesis: the synthesis of N-acetylglutamate from glutamate and acetyl-CoA as the acetyl donor, and of ornithine by transacetylation between N(2)-acetylornithine and glutamate.</text>
</comment>
<keyword evidence="10" id="KW-1185">Reference proteome</keyword>
<dbReference type="EC" id="2.3.1.35" evidence="8"/>
<feature type="binding site" evidence="8">
    <location>
        <position position="186"/>
    </location>
    <ligand>
        <name>substrate</name>
    </ligand>
</feature>
<dbReference type="NCBIfam" id="NF003802">
    <property type="entry name" value="PRK05388.1"/>
    <property type="match status" value="1"/>
</dbReference>
<dbReference type="CDD" id="cd02152">
    <property type="entry name" value="OAT"/>
    <property type="match status" value="1"/>
</dbReference>
<comment type="subcellular location">
    <subcellularLocation>
        <location evidence="8">Cytoplasm</location>
    </subcellularLocation>
</comment>
<feature type="chain" id="PRO_5023395381" description="Arginine biosynthesis bifunctional protein ArgJ alpha chain" evidence="8">
    <location>
        <begin position="1"/>
        <end position="196"/>
    </location>
</feature>
<comment type="similarity">
    <text evidence="1 8">Belongs to the ArgJ family.</text>
</comment>
<evidence type="ECO:0000256" key="6">
    <source>
        <dbReference type="ARBA" id="ARBA00022813"/>
    </source>
</evidence>
<dbReference type="OrthoDB" id="9804242at2"/>
<dbReference type="GO" id="GO:0004042">
    <property type="term" value="F:L-glutamate N-acetyltransferase activity"/>
    <property type="evidence" value="ECO:0007669"/>
    <property type="project" value="UniProtKB-UniRule"/>
</dbReference>
<feature type="site" description="Cleavage; by autolysis" evidence="8">
    <location>
        <begin position="196"/>
        <end position="197"/>
    </location>
</feature>
<comment type="catalytic activity">
    <reaction evidence="8">
        <text>N(2)-acetyl-L-ornithine + L-glutamate = N-acetyl-L-glutamate + L-ornithine</text>
        <dbReference type="Rhea" id="RHEA:15349"/>
        <dbReference type="ChEBI" id="CHEBI:29985"/>
        <dbReference type="ChEBI" id="CHEBI:44337"/>
        <dbReference type="ChEBI" id="CHEBI:46911"/>
        <dbReference type="ChEBI" id="CHEBI:57805"/>
        <dbReference type="EC" id="2.3.1.35"/>
    </reaction>
</comment>
<feature type="binding site" evidence="8">
    <location>
        <position position="281"/>
    </location>
    <ligand>
        <name>substrate</name>
    </ligand>
</feature>
<dbReference type="SUPFAM" id="SSF56266">
    <property type="entry name" value="DmpA/ArgJ-like"/>
    <property type="match status" value="1"/>
</dbReference>
<dbReference type="KEGG" id="samy:DB32_004370"/>
<name>A0A0F6W4M9_9BACT</name>
<accession>A0A0F6W4M9</accession>
<feature type="binding site" evidence="8">
    <location>
        <position position="404"/>
    </location>
    <ligand>
        <name>substrate</name>
    </ligand>
</feature>
<comment type="catalytic activity">
    <reaction evidence="8">
        <text>L-glutamate + acetyl-CoA = N-acetyl-L-glutamate + CoA + H(+)</text>
        <dbReference type="Rhea" id="RHEA:24292"/>
        <dbReference type="ChEBI" id="CHEBI:15378"/>
        <dbReference type="ChEBI" id="CHEBI:29985"/>
        <dbReference type="ChEBI" id="CHEBI:44337"/>
        <dbReference type="ChEBI" id="CHEBI:57287"/>
        <dbReference type="ChEBI" id="CHEBI:57288"/>
        <dbReference type="EC" id="2.3.1.1"/>
    </reaction>
</comment>
<evidence type="ECO:0000313" key="9">
    <source>
        <dbReference type="EMBL" id="AKF07221.1"/>
    </source>
</evidence>
<dbReference type="InterPro" id="IPR042195">
    <property type="entry name" value="ArgJ_beta_C"/>
</dbReference>
<evidence type="ECO:0000313" key="10">
    <source>
        <dbReference type="Proteomes" id="UP000034883"/>
    </source>
</evidence>
<reference evidence="9 10" key="1">
    <citation type="submission" date="2015-03" db="EMBL/GenBank/DDBJ databases">
        <title>Genome assembly of Sandaracinus amylolyticus DSM 53668.</title>
        <authorList>
            <person name="Sharma G."/>
            <person name="Subramanian S."/>
        </authorList>
    </citation>
    <scope>NUCLEOTIDE SEQUENCE [LARGE SCALE GENOMIC DNA]</scope>
    <source>
        <strain evidence="9 10">DSM 53668</strain>
    </source>
</reference>
<gene>
    <name evidence="8" type="primary">argJ</name>
    <name evidence="9" type="ORF">DB32_004370</name>
</gene>
<dbReference type="STRING" id="927083.DB32_004370"/>
<evidence type="ECO:0000256" key="1">
    <source>
        <dbReference type="ARBA" id="ARBA00006774"/>
    </source>
</evidence>